<protein>
    <submittedName>
        <fullName evidence="1">Uncharacterized protein</fullName>
    </submittedName>
</protein>
<evidence type="ECO:0000313" key="1">
    <source>
        <dbReference type="EMBL" id="KAA6307556.1"/>
    </source>
</evidence>
<name>A0A5J4PDL5_9ZZZZ</name>
<gene>
    <name evidence="1" type="ORF">EZS27_040772</name>
</gene>
<reference evidence="1" key="1">
    <citation type="submission" date="2019-03" db="EMBL/GenBank/DDBJ databases">
        <title>Single cell metagenomics reveals metabolic interactions within the superorganism composed of flagellate Streblomastix strix and complex community of Bacteroidetes bacteria on its surface.</title>
        <authorList>
            <person name="Treitli S.C."/>
            <person name="Kolisko M."/>
            <person name="Husnik F."/>
            <person name="Keeling P."/>
            <person name="Hampl V."/>
        </authorList>
    </citation>
    <scope>NUCLEOTIDE SEQUENCE</scope>
    <source>
        <strain evidence="1">STM</strain>
    </source>
</reference>
<accession>A0A5J4PDL5</accession>
<organism evidence="1">
    <name type="scientific">termite gut metagenome</name>
    <dbReference type="NCBI Taxonomy" id="433724"/>
    <lineage>
        <taxon>unclassified sequences</taxon>
        <taxon>metagenomes</taxon>
        <taxon>organismal metagenomes</taxon>
    </lineage>
</organism>
<dbReference type="EMBL" id="SNRY01009087">
    <property type="protein sequence ID" value="KAA6307556.1"/>
    <property type="molecule type" value="Genomic_DNA"/>
</dbReference>
<dbReference type="AlphaFoldDB" id="A0A5J4PDL5"/>
<sequence length="86" mass="9713">MKQGTLHGRLHMPACGALSTVRHIAPFAVMGVSAFAAYKTSLPFQFQKILKTIHIVFELLLKLEYRQAFILILYTIFSNCPKGINF</sequence>
<proteinExistence type="predicted"/>
<feature type="non-terminal residue" evidence="1">
    <location>
        <position position="1"/>
    </location>
</feature>
<comment type="caution">
    <text evidence="1">The sequence shown here is derived from an EMBL/GenBank/DDBJ whole genome shotgun (WGS) entry which is preliminary data.</text>
</comment>